<organism evidence="3 4">
    <name type="scientific">Acaromyces ingoldii</name>
    <dbReference type="NCBI Taxonomy" id="215250"/>
    <lineage>
        <taxon>Eukaryota</taxon>
        <taxon>Fungi</taxon>
        <taxon>Dikarya</taxon>
        <taxon>Basidiomycota</taxon>
        <taxon>Ustilaginomycotina</taxon>
        <taxon>Exobasidiomycetes</taxon>
        <taxon>Exobasidiales</taxon>
        <taxon>Cryptobasidiaceae</taxon>
        <taxon>Acaromyces</taxon>
    </lineage>
</organism>
<evidence type="ECO:0000313" key="3">
    <source>
        <dbReference type="EMBL" id="PWN88527.1"/>
    </source>
</evidence>
<feature type="transmembrane region" description="Helical" evidence="2">
    <location>
        <begin position="143"/>
        <end position="167"/>
    </location>
</feature>
<keyword evidence="4" id="KW-1185">Reference proteome</keyword>
<dbReference type="EMBL" id="KZ819638">
    <property type="protein sequence ID" value="PWN88527.1"/>
    <property type="molecule type" value="Genomic_DNA"/>
</dbReference>
<dbReference type="RefSeq" id="XP_025375725.1">
    <property type="nucleotide sequence ID" value="XM_025523662.1"/>
</dbReference>
<proteinExistence type="predicted"/>
<dbReference type="AlphaFoldDB" id="A0A316YGH8"/>
<feature type="compositionally biased region" description="Low complexity" evidence="1">
    <location>
        <begin position="443"/>
        <end position="455"/>
    </location>
</feature>
<dbReference type="InParanoid" id="A0A316YGH8"/>
<keyword evidence="2" id="KW-1133">Transmembrane helix</keyword>
<sequence length="587" mass="64179">MLSSPGQLDLSVEDGRLYLGGNWRQFIPAEPTQGIKEIETFRYILCAVYAVIGWEYIVTFHEERRRWKQLIVQRKIVLVNIFVIIGRYMMIANAITSAIYFFGNPGDCQSPMTLIFLTYFLVWLSSALIFVQRVRALYHSNPAVNYFIMGVTAFCSCLWIVALGFFYSSRLPPEVQVPRMPTCVLAPSPPWRAIGFGGCIIFDLAVLGLTVLRVRQQVQKEKRSPMTGSAARRHGVKSARSWLIETALVYGGVCLTINVATFFVIIFERDMILEAYPIPFAVVINTIVASRIVFHSDLWGAKTALLESRTLQGFVHPNHHRDGVLLSRNQRSRGGNGADGIGKGAATTSIGGGNLAGDFDDGEMDKRSLHSSMQHGTPLSLQGAFSLDPNLTSGISSGNGSVSLSAEKSGFAFSKGFSDFALNNGNRNSMQSFNGGQTPVLRAHAPNSSSAANSPFAKQVASMSSSPYINDSPTPTTDDVVDDDEENHVGDASDEIEDLEMQVRSGSRASPMQMHQPTLHKQSSFIGRARSPQASSSMSDLHNGQASSPVGKQADGRVRAGSGNVEQEIVMSPEVVRIQREVSRRVD</sequence>
<reference evidence="3" key="1">
    <citation type="journal article" date="2018" name="Mol. Biol. Evol.">
        <title>Broad Genomic Sampling Reveals a Smut Pathogenic Ancestry of the Fungal Clade Ustilaginomycotina.</title>
        <authorList>
            <person name="Kijpornyongpan T."/>
            <person name="Mondo S.J."/>
            <person name="Barry K."/>
            <person name="Sandor L."/>
            <person name="Lee J."/>
            <person name="Lipzen A."/>
            <person name="Pangilinan J."/>
            <person name="LaButti K."/>
            <person name="Hainaut M."/>
            <person name="Henrissat B."/>
            <person name="Grigoriev I.V."/>
            <person name="Spatafora J.W."/>
            <person name="Aime M.C."/>
        </authorList>
    </citation>
    <scope>NUCLEOTIDE SEQUENCE [LARGE SCALE GENOMIC DNA]</scope>
    <source>
        <strain evidence="3">MCA 4198</strain>
    </source>
</reference>
<feature type="region of interest" description="Disordered" evidence="1">
    <location>
        <begin position="428"/>
        <end position="566"/>
    </location>
</feature>
<feature type="transmembrane region" description="Helical" evidence="2">
    <location>
        <begin position="40"/>
        <end position="57"/>
    </location>
</feature>
<feature type="region of interest" description="Disordered" evidence="1">
    <location>
        <begin position="352"/>
        <end position="376"/>
    </location>
</feature>
<feature type="transmembrane region" description="Helical" evidence="2">
    <location>
        <begin position="242"/>
        <end position="267"/>
    </location>
</feature>
<feature type="transmembrane region" description="Helical" evidence="2">
    <location>
        <begin position="114"/>
        <end position="131"/>
    </location>
</feature>
<feature type="transmembrane region" description="Helical" evidence="2">
    <location>
        <begin position="77"/>
        <end position="102"/>
    </location>
</feature>
<dbReference type="OrthoDB" id="3251775at2759"/>
<accession>A0A316YGH8</accession>
<dbReference type="Proteomes" id="UP000245768">
    <property type="component" value="Unassembled WGS sequence"/>
</dbReference>
<keyword evidence="2" id="KW-0472">Membrane</keyword>
<gene>
    <name evidence="3" type="ORF">FA10DRAFT_281032</name>
</gene>
<evidence type="ECO:0000256" key="1">
    <source>
        <dbReference type="SAM" id="MobiDB-lite"/>
    </source>
</evidence>
<feature type="compositionally biased region" description="Polar residues" evidence="1">
    <location>
        <begin position="428"/>
        <end position="437"/>
    </location>
</feature>
<evidence type="ECO:0000256" key="2">
    <source>
        <dbReference type="SAM" id="Phobius"/>
    </source>
</evidence>
<evidence type="ECO:0000313" key="4">
    <source>
        <dbReference type="Proteomes" id="UP000245768"/>
    </source>
</evidence>
<feature type="compositionally biased region" description="Polar residues" evidence="1">
    <location>
        <begin position="461"/>
        <end position="472"/>
    </location>
</feature>
<dbReference type="GeneID" id="37045578"/>
<feature type="transmembrane region" description="Helical" evidence="2">
    <location>
        <begin position="194"/>
        <end position="214"/>
    </location>
</feature>
<feature type="compositionally biased region" description="Acidic residues" evidence="1">
    <location>
        <begin position="479"/>
        <end position="500"/>
    </location>
</feature>
<name>A0A316YGH8_9BASI</name>
<feature type="compositionally biased region" description="Polar residues" evidence="1">
    <location>
        <begin position="504"/>
        <end position="525"/>
    </location>
</feature>
<feature type="compositionally biased region" description="Polar residues" evidence="1">
    <location>
        <begin position="532"/>
        <end position="550"/>
    </location>
</feature>
<keyword evidence="2" id="KW-0812">Transmembrane</keyword>
<protein>
    <submittedName>
        <fullName evidence="3">Uncharacterized protein</fullName>
    </submittedName>
</protein>